<dbReference type="EMBL" id="LGST01000020">
    <property type="protein sequence ID" value="KNE00049.1"/>
    <property type="molecule type" value="Genomic_DNA"/>
</dbReference>
<organism evidence="1 2">
    <name type="scientific">Candidozyma auris</name>
    <name type="common">Yeast</name>
    <name type="synonym">Candida auris</name>
    <dbReference type="NCBI Taxonomy" id="498019"/>
    <lineage>
        <taxon>Eukaryota</taxon>
        <taxon>Fungi</taxon>
        <taxon>Dikarya</taxon>
        <taxon>Ascomycota</taxon>
        <taxon>Saccharomycotina</taxon>
        <taxon>Pichiomycetes</taxon>
        <taxon>Metschnikowiaceae</taxon>
        <taxon>Candidozyma</taxon>
    </lineage>
</organism>
<proteinExistence type="predicted"/>
<evidence type="ECO:0000313" key="1">
    <source>
        <dbReference type="EMBL" id="KNE00049.1"/>
    </source>
</evidence>
<sequence>MGDFNPILFKLRILSKEEPKSASTFGSLPKWEFLVETPLKGVLGSVTLPLFGGSGARMVTPSPSAVRTECLGFGRILVFYSTV</sequence>
<dbReference type="AlphaFoldDB" id="A0A0L0P1C8"/>
<evidence type="ECO:0000313" key="2">
    <source>
        <dbReference type="Proteomes" id="UP000037122"/>
    </source>
</evidence>
<name>A0A0L0P1C8_CANAR</name>
<comment type="caution">
    <text evidence="1">The sequence shown here is derived from an EMBL/GenBank/DDBJ whole genome shotgun (WGS) entry which is preliminary data.</text>
</comment>
<reference evidence="2" key="1">
    <citation type="journal article" date="2015" name="BMC Genomics">
        <title>Draft genome of a commonly misdiagnosed multidrug resistant pathogen Candida auris.</title>
        <authorList>
            <person name="Chatterjee S."/>
            <person name="Alampalli S.V."/>
            <person name="Nageshan R.K."/>
            <person name="Chettiar S.T."/>
            <person name="Joshi S."/>
            <person name="Tatu U.S."/>
        </authorList>
    </citation>
    <scope>NUCLEOTIDE SEQUENCE [LARGE SCALE GENOMIC DNA]</scope>
    <source>
        <strain evidence="2">6684</strain>
    </source>
</reference>
<accession>A0A0L0P1C8</accession>
<gene>
    <name evidence="1" type="ORF">QG37_02995</name>
</gene>
<protein>
    <submittedName>
        <fullName evidence="1">Uncharacterized protein</fullName>
    </submittedName>
</protein>
<dbReference type="Proteomes" id="UP000037122">
    <property type="component" value="Unassembled WGS sequence"/>
</dbReference>
<dbReference type="VEuPathDB" id="FungiDB:QG37_02995"/>